<evidence type="ECO:0000256" key="9">
    <source>
        <dbReference type="SAM" id="Phobius"/>
    </source>
</evidence>
<gene>
    <name evidence="10" type="ORF">KN1_17450</name>
</gene>
<feature type="transmembrane region" description="Helical" evidence="9">
    <location>
        <begin position="78"/>
        <end position="100"/>
    </location>
</feature>
<dbReference type="Pfam" id="PF01384">
    <property type="entry name" value="PHO4"/>
    <property type="match status" value="1"/>
</dbReference>
<dbReference type="PANTHER" id="PTHR11101:SF80">
    <property type="entry name" value="PHOSPHATE TRANSPORTER"/>
    <property type="match status" value="1"/>
</dbReference>
<keyword evidence="5" id="KW-0592">Phosphate transport</keyword>
<feature type="transmembrane region" description="Helical" evidence="9">
    <location>
        <begin position="48"/>
        <end position="66"/>
    </location>
</feature>
<organism evidence="10 11">
    <name type="scientific">Stygiolobus caldivivus</name>
    <dbReference type="NCBI Taxonomy" id="2824673"/>
    <lineage>
        <taxon>Archaea</taxon>
        <taxon>Thermoproteota</taxon>
        <taxon>Thermoprotei</taxon>
        <taxon>Sulfolobales</taxon>
        <taxon>Sulfolobaceae</taxon>
        <taxon>Stygiolobus</taxon>
    </lineage>
</organism>
<evidence type="ECO:0000256" key="3">
    <source>
        <dbReference type="ARBA" id="ARBA00009916"/>
    </source>
</evidence>
<evidence type="ECO:0000256" key="6">
    <source>
        <dbReference type="ARBA" id="ARBA00022692"/>
    </source>
</evidence>
<evidence type="ECO:0000256" key="7">
    <source>
        <dbReference type="ARBA" id="ARBA00022989"/>
    </source>
</evidence>
<dbReference type="InterPro" id="IPR001204">
    <property type="entry name" value="Phos_transporter"/>
</dbReference>
<feature type="transmembrane region" description="Helical" evidence="9">
    <location>
        <begin position="139"/>
        <end position="160"/>
    </location>
</feature>
<evidence type="ECO:0000256" key="5">
    <source>
        <dbReference type="ARBA" id="ARBA00022592"/>
    </source>
</evidence>
<name>A0A8D5U7M8_9CREN</name>
<protein>
    <submittedName>
        <fullName evidence="10">Phosphate permease</fullName>
    </submittedName>
</protein>
<dbReference type="PANTHER" id="PTHR11101">
    <property type="entry name" value="PHOSPHATE TRANSPORTER"/>
    <property type="match status" value="1"/>
</dbReference>
<dbReference type="Proteomes" id="UP000825123">
    <property type="component" value="Chromosome"/>
</dbReference>
<dbReference type="GO" id="GO:0016020">
    <property type="term" value="C:membrane"/>
    <property type="evidence" value="ECO:0007669"/>
    <property type="project" value="UniProtKB-SubCell"/>
</dbReference>
<evidence type="ECO:0000313" key="11">
    <source>
        <dbReference type="Proteomes" id="UP000825123"/>
    </source>
</evidence>
<evidence type="ECO:0000256" key="8">
    <source>
        <dbReference type="ARBA" id="ARBA00023136"/>
    </source>
</evidence>
<evidence type="ECO:0000313" key="10">
    <source>
        <dbReference type="EMBL" id="BCU70448.1"/>
    </source>
</evidence>
<proteinExistence type="inferred from homology"/>
<keyword evidence="7 9" id="KW-1133">Transmembrane helix</keyword>
<feature type="transmembrane region" description="Helical" evidence="9">
    <location>
        <begin position="264"/>
        <end position="287"/>
    </location>
</feature>
<keyword evidence="8 9" id="KW-0472">Membrane</keyword>
<feature type="transmembrane region" description="Helical" evidence="9">
    <location>
        <begin position="181"/>
        <end position="204"/>
    </location>
</feature>
<sequence length="326" mass="35212">MLMNSSVVLEYFIFTVGLFSSFLVGGNNSAIALGILVSTNVLRRKLSYLVNAISLFIGASIGSVTMESSIYGLVNSRYFILLEILLSSILFSSTITFYYLNKIGIPASLSQMIYPSTAGVVLIARGAIGFDWGKFDFTVLSWLLSPVIAIVTSLSMYFLLRKALTGEKNFIKEIRYYKYGLIASSIFTSFVTGANAIGIIISAGLITEPFYITAPLYALAATLGIYLSSRKTVITVGFRITRLGYTAASSALIGSDIISEVFTLFGIPISITQTIMGGIIGLSLRSFGYDVEKQLKQIAKGWIVSPILAIIVSLAAYGVLRSILGL</sequence>
<feature type="transmembrane region" description="Helical" evidence="9">
    <location>
        <begin position="112"/>
        <end position="133"/>
    </location>
</feature>
<evidence type="ECO:0000256" key="4">
    <source>
        <dbReference type="ARBA" id="ARBA00022448"/>
    </source>
</evidence>
<keyword evidence="4" id="KW-0813">Transport</keyword>
<comment type="subcellular location">
    <subcellularLocation>
        <location evidence="2">Membrane</location>
        <topology evidence="2">Multi-pass membrane protein</topology>
    </subcellularLocation>
</comment>
<dbReference type="AlphaFoldDB" id="A0A8D5U7M8"/>
<comment type="similarity">
    <text evidence="3">Belongs to the inorganic phosphate transporter (PiT) (TC 2.A.20) family.</text>
</comment>
<comment type="function">
    <text evidence="1">Potential transporter for phosphate.</text>
</comment>
<dbReference type="GO" id="GO:0035435">
    <property type="term" value="P:phosphate ion transmembrane transport"/>
    <property type="evidence" value="ECO:0007669"/>
    <property type="project" value="TreeGrafter"/>
</dbReference>
<dbReference type="EMBL" id="AP024597">
    <property type="protein sequence ID" value="BCU70448.1"/>
    <property type="molecule type" value="Genomic_DNA"/>
</dbReference>
<keyword evidence="11" id="KW-1185">Reference proteome</keyword>
<dbReference type="KEGG" id="csty:KN1_17450"/>
<accession>A0A8D5U7M8</accession>
<keyword evidence="6 9" id="KW-0812">Transmembrane</keyword>
<feature type="transmembrane region" description="Helical" evidence="9">
    <location>
        <begin position="12"/>
        <end position="36"/>
    </location>
</feature>
<reference evidence="10 11" key="1">
    <citation type="submission" date="2021-04" db="EMBL/GenBank/DDBJ databases">
        <title>Complete genome sequence of Stygiolobus sp. KN-1.</title>
        <authorList>
            <person name="Nakamura K."/>
            <person name="Sakai H."/>
            <person name="Kurosawa N."/>
        </authorList>
    </citation>
    <scope>NUCLEOTIDE SEQUENCE [LARGE SCALE GENOMIC DNA]</scope>
    <source>
        <strain evidence="10 11">KN-1</strain>
    </source>
</reference>
<dbReference type="GO" id="GO:0005315">
    <property type="term" value="F:phosphate transmembrane transporter activity"/>
    <property type="evidence" value="ECO:0007669"/>
    <property type="project" value="InterPro"/>
</dbReference>
<evidence type="ECO:0000256" key="2">
    <source>
        <dbReference type="ARBA" id="ARBA00004141"/>
    </source>
</evidence>
<evidence type="ECO:0000256" key="1">
    <source>
        <dbReference type="ARBA" id="ARBA00001981"/>
    </source>
</evidence>
<feature type="transmembrane region" description="Helical" evidence="9">
    <location>
        <begin position="210"/>
        <end position="228"/>
    </location>
</feature>
<feature type="transmembrane region" description="Helical" evidence="9">
    <location>
        <begin position="299"/>
        <end position="320"/>
    </location>
</feature>